<sequence length="232" mass="26240">MKIAMWSGPRNLSTAMMYAFGNREEFAAWDEPFYAPYLKVTGIDHPMRDSVLQAHETDPEKVADRIRGDVPDGKKHWYMKHMGFHMCDGFPLDWALGCVNVHLIRHPARVIASYSAKREDPTLQDIGFKQQTEVYAKFPGPVVDSDDIRTDPEGMLKKLCKVISLDWDPAMLAWSAGPKPFDGAWAPHWYKSVHNSKGFAGKEADLPALTGKSAELMEQALPFYKDLEAKKL</sequence>
<evidence type="ECO:0000313" key="4">
    <source>
        <dbReference type="Proteomes" id="UP000201838"/>
    </source>
</evidence>
<dbReference type="RefSeq" id="WP_093975169.1">
    <property type="nucleotide sequence ID" value="NZ_FXXQ01000011.1"/>
</dbReference>
<dbReference type="GO" id="GO:0009082">
    <property type="term" value="P:branched-chain amino acid biosynthetic process"/>
    <property type="evidence" value="ECO:0007669"/>
    <property type="project" value="UniProtKB-KW"/>
</dbReference>
<evidence type="ECO:0000256" key="1">
    <source>
        <dbReference type="ARBA" id="ARBA00009320"/>
    </source>
</evidence>
<dbReference type="InterPro" id="IPR027417">
    <property type="entry name" value="P-loop_NTPase"/>
</dbReference>
<accession>A0A238J2W9</accession>
<protein>
    <recommendedName>
        <fullName evidence="5">Branched-chain amino acid aminotransferase</fullName>
    </recommendedName>
</protein>
<dbReference type="EMBL" id="FXXQ01000011">
    <property type="protein sequence ID" value="SMX24967.1"/>
    <property type="molecule type" value="Genomic_DNA"/>
</dbReference>
<keyword evidence="4" id="KW-1185">Reference proteome</keyword>
<keyword evidence="2" id="KW-0028">Amino-acid biosynthesis</keyword>
<evidence type="ECO:0008006" key="5">
    <source>
        <dbReference type="Google" id="ProtNLM"/>
    </source>
</evidence>
<dbReference type="OrthoDB" id="272985at2"/>
<dbReference type="AlphaFoldDB" id="A0A238J2W9"/>
<evidence type="ECO:0000313" key="3">
    <source>
        <dbReference type="EMBL" id="SMX24967.1"/>
    </source>
</evidence>
<organism evidence="3 4">
    <name type="scientific">Boseongicola aestuarii</name>
    <dbReference type="NCBI Taxonomy" id="1470561"/>
    <lineage>
        <taxon>Bacteria</taxon>
        <taxon>Pseudomonadati</taxon>
        <taxon>Pseudomonadota</taxon>
        <taxon>Alphaproteobacteria</taxon>
        <taxon>Rhodobacterales</taxon>
        <taxon>Paracoccaceae</taxon>
        <taxon>Boseongicola</taxon>
    </lineage>
</organism>
<name>A0A238J2W9_9RHOB</name>
<dbReference type="PANTHER" id="PTHR42743">
    <property type="entry name" value="AMINO-ACID AMINOTRANSFERASE"/>
    <property type="match status" value="1"/>
</dbReference>
<dbReference type="Proteomes" id="UP000201838">
    <property type="component" value="Unassembled WGS sequence"/>
</dbReference>
<proteinExistence type="inferred from homology"/>
<keyword evidence="2" id="KW-0100">Branched-chain amino acid biosynthesis</keyword>
<dbReference type="PANTHER" id="PTHR42743:SF11">
    <property type="entry name" value="AMINODEOXYCHORISMATE LYASE"/>
    <property type="match status" value="1"/>
</dbReference>
<evidence type="ECO:0000256" key="2">
    <source>
        <dbReference type="ARBA" id="ARBA00023304"/>
    </source>
</evidence>
<gene>
    <name evidence="3" type="ORF">BOA8489_03100</name>
</gene>
<dbReference type="Gene3D" id="3.40.50.300">
    <property type="entry name" value="P-loop containing nucleotide triphosphate hydrolases"/>
    <property type="match status" value="1"/>
</dbReference>
<dbReference type="Pfam" id="PF19798">
    <property type="entry name" value="Sulfotransfer_5"/>
    <property type="match status" value="1"/>
</dbReference>
<reference evidence="4" key="1">
    <citation type="submission" date="2017-05" db="EMBL/GenBank/DDBJ databases">
        <authorList>
            <person name="Rodrigo-Torres L."/>
            <person name="Arahal R. D."/>
            <person name="Lucena T."/>
        </authorList>
    </citation>
    <scope>NUCLEOTIDE SEQUENCE [LARGE SCALE GENOMIC DNA]</scope>
    <source>
        <strain evidence="4">CECT 8489</strain>
    </source>
</reference>
<dbReference type="InterPro" id="IPR050571">
    <property type="entry name" value="Class-IV_PLP-Dep_Aminotrnsfr"/>
</dbReference>
<dbReference type="SUPFAM" id="SSF52540">
    <property type="entry name" value="P-loop containing nucleoside triphosphate hydrolases"/>
    <property type="match status" value="1"/>
</dbReference>
<comment type="similarity">
    <text evidence="1">Belongs to the class-IV pyridoxal-phosphate-dependent aminotransferase family.</text>
</comment>